<protein>
    <recommendedName>
        <fullName evidence="4">Secreted protein</fullName>
    </recommendedName>
</protein>
<comment type="caution">
    <text evidence="2">The sequence shown here is derived from an EMBL/GenBank/DDBJ whole genome shotgun (WGS) entry which is preliminary data.</text>
</comment>
<keyword evidence="1" id="KW-0732">Signal</keyword>
<dbReference type="AlphaFoldDB" id="A0AAD9LTJ0"/>
<feature type="signal peptide" evidence="1">
    <location>
        <begin position="1"/>
        <end position="16"/>
    </location>
</feature>
<evidence type="ECO:0000313" key="3">
    <source>
        <dbReference type="Proteomes" id="UP001259832"/>
    </source>
</evidence>
<organism evidence="2 3">
    <name type="scientific">Phytophthora citrophthora</name>
    <dbReference type="NCBI Taxonomy" id="4793"/>
    <lineage>
        <taxon>Eukaryota</taxon>
        <taxon>Sar</taxon>
        <taxon>Stramenopiles</taxon>
        <taxon>Oomycota</taxon>
        <taxon>Peronosporomycetes</taxon>
        <taxon>Peronosporales</taxon>
        <taxon>Peronosporaceae</taxon>
        <taxon>Phytophthora</taxon>
    </lineage>
</organism>
<sequence length="68" mass="7595">MFGSLVVVHIVVFVQLWQVYYHGNLQVTEAGSTSSYRSACTNINEIVSTLCLIGVDCNGPTVFLEQWR</sequence>
<keyword evidence="3" id="KW-1185">Reference proteome</keyword>
<evidence type="ECO:0008006" key="4">
    <source>
        <dbReference type="Google" id="ProtNLM"/>
    </source>
</evidence>
<accession>A0AAD9LTJ0</accession>
<evidence type="ECO:0000313" key="2">
    <source>
        <dbReference type="EMBL" id="KAK1946224.1"/>
    </source>
</evidence>
<proteinExistence type="predicted"/>
<gene>
    <name evidence="2" type="ORF">P3T76_001777</name>
</gene>
<reference evidence="2" key="1">
    <citation type="submission" date="2023-08" db="EMBL/GenBank/DDBJ databases">
        <title>Reference Genome Resource for the Citrus Pathogen Phytophthora citrophthora.</title>
        <authorList>
            <person name="Moller H."/>
            <person name="Coetzee B."/>
            <person name="Rose L.J."/>
            <person name="Van Niekerk J.M."/>
        </authorList>
    </citation>
    <scope>NUCLEOTIDE SEQUENCE</scope>
    <source>
        <strain evidence="2">STE-U-9442</strain>
    </source>
</reference>
<name>A0AAD9LTJ0_9STRA</name>
<dbReference type="Proteomes" id="UP001259832">
    <property type="component" value="Unassembled WGS sequence"/>
</dbReference>
<evidence type="ECO:0000256" key="1">
    <source>
        <dbReference type="SAM" id="SignalP"/>
    </source>
</evidence>
<dbReference type="EMBL" id="JASMQC010000003">
    <property type="protein sequence ID" value="KAK1946224.1"/>
    <property type="molecule type" value="Genomic_DNA"/>
</dbReference>
<feature type="chain" id="PRO_5042136327" description="Secreted protein" evidence="1">
    <location>
        <begin position="17"/>
        <end position="68"/>
    </location>
</feature>